<dbReference type="Proteomes" id="UP000027997">
    <property type="component" value="Unassembled WGS sequence"/>
</dbReference>
<dbReference type="STRING" id="305900.GV64_03465"/>
<dbReference type="Pfam" id="PF02622">
    <property type="entry name" value="DUF179"/>
    <property type="match status" value="1"/>
</dbReference>
<protein>
    <recommendedName>
        <fullName evidence="2">UPF0301 protein GV64_03465</fullName>
    </recommendedName>
</protein>
<dbReference type="Gene3D" id="3.40.1740.10">
    <property type="entry name" value="VC0467-like"/>
    <property type="match status" value="1"/>
</dbReference>
<dbReference type="SUPFAM" id="SSF143456">
    <property type="entry name" value="VC0467-like"/>
    <property type="match status" value="1"/>
</dbReference>
<keyword evidence="4" id="KW-1185">Reference proteome</keyword>
<dbReference type="InterPro" id="IPR003774">
    <property type="entry name" value="AlgH-like"/>
</dbReference>
<dbReference type="AlphaFoldDB" id="A0A081K700"/>
<dbReference type="GO" id="GO:0005829">
    <property type="term" value="C:cytosol"/>
    <property type="evidence" value="ECO:0007669"/>
    <property type="project" value="TreeGrafter"/>
</dbReference>
<evidence type="ECO:0000313" key="4">
    <source>
        <dbReference type="Proteomes" id="UP000027997"/>
    </source>
</evidence>
<reference evidence="3 4" key="1">
    <citation type="submission" date="2014-06" db="EMBL/GenBank/DDBJ databases">
        <title>Whole Genome Sequences of Three Symbiotic Endozoicomonas Bacteria.</title>
        <authorList>
            <person name="Neave M.J."/>
            <person name="Apprill A."/>
            <person name="Voolstra C.R."/>
        </authorList>
    </citation>
    <scope>NUCLEOTIDE SEQUENCE [LARGE SCALE GENOMIC DNA]</scope>
    <source>
        <strain evidence="3 4">DSM 22380</strain>
    </source>
</reference>
<dbReference type="EMBL" id="JOJP01000001">
    <property type="protein sequence ID" value="KEI69926.1"/>
    <property type="molecule type" value="Genomic_DNA"/>
</dbReference>
<dbReference type="eggNOG" id="COG1678">
    <property type="taxonomic scope" value="Bacteria"/>
</dbReference>
<dbReference type="HAMAP" id="MF_00758">
    <property type="entry name" value="UPF0301"/>
    <property type="match status" value="1"/>
</dbReference>
<gene>
    <name evidence="3" type="ORF">GV64_03465</name>
</gene>
<comment type="caution">
    <text evidence="3">The sequence shown here is derived from an EMBL/GenBank/DDBJ whole genome shotgun (WGS) entry which is preliminary data.</text>
</comment>
<dbReference type="PANTHER" id="PTHR30327:SF1">
    <property type="entry name" value="UPF0301 PROTEIN YQGE"/>
    <property type="match status" value="1"/>
</dbReference>
<sequence length="190" mass="20175">MSSVPFQNFKSHFLIAMPSMADPSFSETLTLICEHSPQGAVGIVVNRPSTLAMSEIFRQVGIGNYDQTDISQHAVYSGGPVSQERGFVLNSGESSWDASLDICSGLQLATSTDVLVAMAEGKGPKQALVALGYAGWGAGQLEKEISENAWLTCEANPSIVFDTPYHLRLSTAANTLGVNLNLISDQVGHA</sequence>
<evidence type="ECO:0000256" key="1">
    <source>
        <dbReference type="ARBA" id="ARBA00009600"/>
    </source>
</evidence>
<accession>A0A081K700</accession>
<proteinExistence type="inferred from homology"/>
<comment type="similarity">
    <text evidence="1 2">Belongs to the UPF0301 (AlgH) family.</text>
</comment>
<dbReference type="PANTHER" id="PTHR30327">
    <property type="entry name" value="UNCHARACTERIZED PROTEIN YQGE"/>
    <property type="match status" value="1"/>
</dbReference>
<dbReference type="NCBIfam" id="NF001266">
    <property type="entry name" value="PRK00228.1-1"/>
    <property type="match status" value="1"/>
</dbReference>
<name>A0A081K700_9GAMM</name>
<organism evidence="3 4">
    <name type="scientific">Endozoicomonas elysicola</name>
    <dbReference type="NCBI Taxonomy" id="305900"/>
    <lineage>
        <taxon>Bacteria</taxon>
        <taxon>Pseudomonadati</taxon>
        <taxon>Pseudomonadota</taxon>
        <taxon>Gammaproteobacteria</taxon>
        <taxon>Oceanospirillales</taxon>
        <taxon>Endozoicomonadaceae</taxon>
        <taxon>Endozoicomonas</taxon>
    </lineage>
</organism>
<evidence type="ECO:0000313" key="3">
    <source>
        <dbReference type="EMBL" id="KEI69926.1"/>
    </source>
</evidence>
<evidence type="ECO:0000256" key="2">
    <source>
        <dbReference type="HAMAP-Rule" id="MF_00758"/>
    </source>
</evidence>